<dbReference type="EMBL" id="JWZT01002207">
    <property type="protein sequence ID" value="KII70051.1"/>
    <property type="molecule type" value="Genomic_DNA"/>
</dbReference>
<protein>
    <submittedName>
        <fullName evidence="2">Uncharacterized protein</fullName>
    </submittedName>
</protein>
<name>A0A0C2MRY4_THEKT</name>
<feature type="region of interest" description="Disordered" evidence="1">
    <location>
        <begin position="1"/>
        <end position="34"/>
    </location>
</feature>
<keyword evidence="3" id="KW-1185">Reference proteome</keyword>
<gene>
    <name evidence="2" type="ORF">RF11_08530</name>
</gene>
<sequence>MLPLSGTAPASNRVAADRQKGMKDPTEAPRWARQLTPAASLGTCEDWLEGCCARPEVALNYLMPLKKSGITSTPSPPTWHPLFYPSPPVNYDLTRLLCDMDAVVNVQASKHRKIPQAKFEKWVGR</sequence>
<evidence type="ECO:0000313" key="3">
    <source>
        <dbReference type="Proteomes" id="UP000031668"/>
    </source>
</evidence>
<organism evidence="2 3">
    <name type="scientific">Thelohanellus kitauei</name>
    <name type="common">Myxosporean</name>
    <dbReference type="NCBI Taxonomy" id="669202"/>
    <lineage>
        <taxon>Eukaryota</taxon>
        <taxon>Metazoa</taxon>
        <taxon>Cnidaria</taxon>
        <taxon>Myxozoa</taxon>
        <taxon>Myxosporea</taxon>
        <taxon>Bivalvulida</taxon>
        <taxon>Platysporina</taxon>
        <taxon>Myxobolidae</taxon>
        <taxon>Thelohanellus</taxon>
    </lineage>
</organism>
<evidence type="ECO:0000256" key="1">
    <source>
        <dbReference type="SAM" id="MobiDB-lite"/>
    </source>
</evidence>
<proteinExistence type="predicted"/>
<reference evidence="2 3" key="1">
    <citation type="journal article" date="2014" name="Genome Biol. Evol.">
        <title>The genome of the myxosporean Thelohanellus kitauei shows adaptations to nutrient acquisition within its fish host.</title>
        <authorList>
            <person name="Yang Y."/>
            <person name="Xiong J."/>
            <person name="Zhou Z."/>
            <person name="Huo F."/>
            <person name="Miao W."/>
            <person name="Ran C."/>
            <person name="Liu Y."/>
            <person name="Zhang J."/>
            <person name="Feng J."/>
            <person name="Wang M."/>
            <person name="Wang M."/>
            <person name="Wang L."/>
            <person name="Yao B."/>
        </authorList>
    </citation>
    <scope>NUCLEOTIDE SEQUENCE [LARGE SCALE GENOMIC DNA]</scope>
    <source>
        <strain evidence="2">Wuqing</strain>
    </source>
</reference>
<dbReference type="AlphaFoldDB" id="A0A0C2MRY4"/>
<evidence type="ECO:0000313" key="2">
    <source>
        <dbReference type="EMBL" id="KII70051.1"/>
    </source>
</evidence>
<dbReference type="Proteomes" id="UP000031668">
    <property type="component" value="Unassembled WGS sequence"/>
</dbReference>
<feature type="compositionally biased region" description="Basic and acidic residues" evidence="1">
    <location>
        <begin position="15"/>
        <end position="27"/>
    </location>
</feature>
<comment type="caution">
    <text evidence="2">The sequence shown here is derived from an EMBL/GenBank/DDBJ whole genome shotgun (WGS) entry which is preliminary data.</text>
</comment>
<accession>A0A0C2MRY4</accession>